<comment type="caution">
    <text evidence="2">The sequence shown here is derived from an EMBL/GenBank/DDBJ whole genome shotgun (WGS) entry which is preliminary data.</text>
</comment>
<reference evidence="2 3" key="1">
    <citation type="submission" date="2019-10" db="EMBL/GenBank/DDBJ databases">
        <authorList>
            <person name="Palmer J.M."/>
        </authorList>
    </citation>
    <scope>NUCLEOTIDE SEQUENCE [LARGE SCALE GENOMIC DNA]</scope>
    <source>
        <strain evidence="2 3">TWF718</strain>
    </source>
</reference>
<accession>A0AAN8N437</accession>
<proteinExistence type="predicted"/>
<name>A0AAN8N437_9PEZI</name>
<evidence type="ECO:0000313" key="2">
    <source>
        <dbReference type="EMBL" id="KAK6347953.1"/>
    </source>
</evidence>
<feature type="compositionally biased region" description="Basic and acidic residues" evidence="1">
    <location>
        <begin position="259"/>
        <end position="277"/>
    </location>
</feature>
<evidence type="ECO:0000256" key="1">
    <source>
        <dbReference type="SAM" id="MobiDB-lite"/>
    </source>
</evidence>
<dbReference type="Proteomes" id="UP001313282">
    <property type="component" value="Unassembled WGS sequence"/>
</dbReference>
<feature type="region of interest" description="Disordered" evidence="1">
    <location>
        <begin position="209"/>
        <end position="297"/>
    </location>
</feature>
<feature type="compositionally biased region" description="Polar residues" evidence="1">
    <location>
        <begin position="213"/>
        <end position="222"/>
    </location>
</feature>
<feature type="compositionally biased region" description="Basic and acidic residues" evidence="1">
    <location>
        <begin position="21"/>
        <end position="31"/>
    </location>
</feature>
<gene>
    <name evidence="2" type="ORF">TWF718_005773</name>
</gene>
<organism evidence="2 3">
    <name type="scientific">Orbilia javanica</name>
    <dbReference type="NCBI Taxonomy" id="47235"/>
    <lineage>
        <taxon>Eukaryota</taxon>
        <taxon>Fungi</taxon>
        <taxon>Dikarya</taxon>
        <taxon>Ascomycota</taxon>
        <taxon>Pezizomycotina</taxon>
        <taxon>Orbiliomycetes</taxon>
        <taxon>Orbiliales</taxon>
        <taxon>Orbiliaceae</taxon>
        <taxon>Orbilia</taxon>
    </lineage>
</organism>
<feature type="compositionally biased region" description="Polar residues" evidence="1">
    <location>
        <begin position="32"/>
        <end position="44"/>
    </location>
</feature>
<keyword evidence="3" id="KW-1185">Reference proteome</keyword>
<feature type="compositionally biased region" description="Basic and acidic residues" evidence="1">
    <location>
        <begin position="46"/>
        <end position="60"/>
    </location>
</feature>
<dbReference type="EMBL" id="JAVHNR010000003">
    <property type="protein sequence ID" value="KAK6347953.1"/>
    <property type="molecule type" value="Genomic_DNA"/>
</dbReference>
<evidence type="ECO:0000313" key="3">
    <source>
        <dbReference type="Proteomes" id="UP001313282"/>
    </source>
</evidence>
<feature type="region of interest" description="Disordered" evidence="1">
    <location>
        <begin position="1"/>
        <end position="64"/>
    </location>
</feature>
<protein>
    <submittedName>
        <fullName evidence="2">Uncharacterized protein</fullName>
    </submittedName>
</protein>
<dbReference type="AlphaFoldDB" id="A0AAN8N437"/>
<sequence length="354" mass="38692">MSNTSECTPSPAAEVIPSRSTAHENESDHNDPISQTPVPSNTINEVHVDNKDKMDRDEPNTPRIMLTSIRPPSLKGLEHQGPFDLTRVTAYLGLSAEQSDDMMNIMQKFWAENPDIDSNPPVKERRGAARQRLCDAIAKHLDTQLSVEVKAAMFAQKLTSPAISYLLYEFARESRSRSGEDLELSLQAEHSAPATTPAPIPELTESIREAPEASTSGDNQIQSRKRRLSTGEGSDRAEGGPVSSDGGPSRRVRRRQTPRRPEDAPGRRLVIHGRDEGEAPGPQALPEAGANNPPNGGGVGRRFFRGAVRRAACFTAGALIYVALHPAKFGFGGPAERLISYEEYYNSLNYTRAT</sequence>